<dbReference type="SUPFAM" id="SSF54909">
    <property type="entry name" value="Dimeric alpha+beta barrel"/>
    <property type="match status" value="1"/>
</dbReference>
<accession>A0A5C3N0M9</accession>
<name>A0A5C3N0M9_9AGAM</name>
<dbReference type="STRING" id="5364.A0A5C3N0M9"/>
<dbReference type="EMBL" id="ML213511">
    <property type="protein sequence ID" value="TFK51164.1"/>
    <property type="molecule type" value="Genomic_DNA"/>
</dbReference>
<dbReference type="InterPro" id="IPR011008">
    <property type="entry name" value="Dimeric_a/b-barrel"/>
</dbReference>
<dbReference type="OrthoDB" id="1601230at2759"/>
<dbReference type="InterPro" id="IPR013097">
    <property type="entry name" value="Dabb"/>
</dbReference>
<protein>
    <recommendedName>
        <fullName evidence="1">Stress-response A/B barrel domain-containing protein</fullName>
    </recommendedName>
</protein>
<sequence length="68" mass="7318">MSGPIIHIVSFKYKDPSVAPEVSRKFQALKDECKLDNGKGAPYISNFVGGANNSNEGMTKGLHVSISH</sequence>
<reference evidence="2 3" key="1">
    <citation type="journal article" date="2019" name="Nat. Ecol. Evol.">
        <title>Megaphylogeny resolves global patterns of mushroom evolution.</title>
        <authorList>
            <person name="Varga T."/>
            <person name="Krizsan K."/>
            <person name="Foldi C."/>
            <person name="Dima B."/>
            <person name="Sanchez-Garcia M."/>
            <person name="Sanchez-Ramirez S."/>
            <person name="Szollosi G.J."/>
            <person name="Szarkandi J.G."/>
            <person name="Papp V."/>
            <person name="Albert L."/>
            <person name="Andreopoulos W."/>
            <person name="Angelini C."/>
            <person name="Antonin V."/>
            <person name="Barry K.W."/>
            <person name="Bougher N.L."/>
            <person name="Buchanan P."/>
            <person name="Buyck B."/>
            <person name="Bense V."/>
            <person name="Catcheside P."/>
            <person name="Chovatia M."/>
            <person name="Cooper J."/>
            <person name="Damon W."/>
            <person name="Desjardin D."/>
            <person name="Finy P."/>
            <person name="Geml J."/>
            <person name="Haridas S."/>
            <person name="Hughes K."/>
            <person name="Justo A."/>
            <person name="Karasinski D."/>
            <person name="Kautmanova I."/>
            <person name="Kiss B."/>
            <person name="Kocsube S."/>
            <person name="Kotiranta H."/>
            <person name="LaButti K.M."/>
            <person name="Lechner B.E."/>
            <person name="Liimatainen K."/>
            <person name="Lipzen A."/>
            <person name="Lukacs Z."/>
            <person name="Mihaltcheva S."/>
            <person name="Morgado L.N."/>
            <person name="Niskanen T."/>
            <person name="Noordeloos M.E."/>
            <person name="Ohm R.A."/>
            <person name="Ortiz-Santana B."/>
            <person name="Ovrebo C."/>
            <person name="Racz N."/>
            <person name="Riley R."/>
            <person name="Savchenko A."/>
            <person name="Shiryaev A."/>
            <person name="Soop K."/>
            <person name="Spirin V."/>
            <person name="Szebenyi C."/>
            <person name="Tomsovsky M."/>
            <person name="Tulloss R.E."/>
            <person name="Uehling J."/>
            <person name="Grigoriev I.V."/>
            <person name="Vagvolgyi C."/>
            <person name="Papp T."/>
            <person name="Martin F.M."/>
            <person name="Miettinen O."/>
            <person name="Hibbett D.S."/>
            <person name="Nagy L.G."/>
        </authorList>
    </citation>
    <scope>NUCLEOTIDE SEQUENCE [LARGE SCALE GENOMIC DNA]</scope>
    <source>
        <strain evidence="2 3">OMC1185</strain>
    </source>
</reference>
<gene>
    <name evidence="2" type="ORF">OE88DRAFT_1509208</name>
</gene>
<feature type="domain" description="Stress-response A/B barrel" evidence="1">
    <location>
        <begin position="5"/>
        <end position="68"/>
    </location>
</feature>
<dbReference type="PROSITE" id="PS51502">
    <property type="entry name" value="S_R_A_B_BARREL"/>
    <property type="match status" value="1"/>
</dbReference>
<proteinExistence type="predicted"/>
<dbReference type="AlphaFoldDB" id="A0A5C3N0M9"/>
<evidence type="ECO:0000259" key="1">
    <source>
        <dbReference type="PROSITE" id="PS51502"/>
    </source>
</evidence>
<organism evidence="2 3">
    <name type="scientific">Heliocybe sulcata</name>
    <dbReference type="NCBI Taxonomy" id="5364"/>
    <lineage>
        <taxon>Eukaryota</taxon>
        <taxon>Fungi</taxon>
        <taxon>Dikarya</taxon>
        <taxon>Basidiomycota</taxon>
        <taxon>Agaricomycotina</taxon>
        <taxon>Agaricomycetes</taxon>
        <taxon>Gloeophyllales</taxon>
        <taxon>Gloeophyllaceae</taxon>
        <taxon>Heliocybe</taxon>
    </lineage>
</organism>
<evidence type="ECO:0000313" key="3">
    <source>
        <dbReference type="Proteomes" id="UP000305948"/>
    </source>
</evidence>
<evidence type="ECO:0000313" key="2">
    <source>
        <dbReference type="EMBL" id="TFK51164.1"/>
    </source>
</evidence>
<dbReference type="Gene3D" id="3.30.70.100">
    <property type="match status" value="1"/>
</dbReference>
<keyword evidence="3" id="KW-1185">Reference proteome</keyword>
<dbReference type="Proteomes" id="UP000305948">
    <property type="component" value="Unassembled WGS sequence"/>
</dbReference>